<dbReference type="Proteomes" id="UP000298653">
    <property type="component" value="Chromosome"/>
</dbReference>
<dbReference type="OrthoDB" id="1653472at2"/>
<proteinExistence type="predicted"/>
<sequence>MAEQQLLDFLAEKSGCAYLSELRDGTKNREISRILDKVDADKFSMKDWKDAIEYFTDAKLNIQDQKSAKVFLKKHFSGKYSK</sequence>
<protein>
    <submittedName>
        <fullName evidence="1">Uncharacterized protein</fullName>
    </submittedName>
</protein>
<dbReference type="KEGG" id="arf:AR1Y2_0164"/>
<evidence type="ECO:0000313" key="2">
    <source>
        <dbReference type="Proteomes" id="UP000298653"/>
    </source>
</evidence>
<name>A0A4P8I825_9FIRM</name>
<gene>
    <name evidence="1" type="ORF">AR1Y2_0164</name>
</gene>
<dbReference type="AlphaFoldDB" id="A0A4P8I825"/>
<dbReference type="EMBL" id="CP040058">
    <property type="protein sequence ID" value="QCP33618.1"/>
    <property type="molecule type" value="Genomic_DNA"/>
</dbReference>
<reference evidence="1 2" key="1">
    <citation type="submission" date="2019-05" db="EMBL/GenBank/DDBJ databases">
        <title>Complete genome sequencing of Anaerostipes rhamnosivorans.</title>
        <authorList>
            <person name="Bui T.P.N."/>
            <person name="de Vos W.M."/>
        </authorList>
    </citation>
    <scope>NUCLEOTIDE SEQUENCE [LARGE SCALE GENOMIC DNA]</scope>
    <source>
        <strain evidence="1 2">1y2</strain>
    </source>
</reference>
<accession>A0A4P8I825</accession>
<organism evidence="1 2">
    <name type="scientific">Anaerostipes rhamnosivorans</name>
    <dbReference type="NCBI Taxonomy" id="1229621"/>
    <lineage>
        <taxon>Bacteria</taxon>
        <taxon>Bacillati</taxon>
        <taxon>Bacillota</taxon>
        <taxon>Clostridia</taxon>
        <taxon>Lachnospirales</taxon>
        <taxon>Lachnospiraceae</taxon>
        <taxon>Anaerostipes</taxon>
    </lineage>
</organism>
<dbReference type="RefSeq" id="WP_137327266.1">
    <property type="nucleotide sequence ID" value="NZ_CP040058.1"/>
</dbReference>
<keyword evidence="2" id="KW-1185">Reference proteome</keyword>
<evidence type="ECO:0000313" key="1">
    <source>
        <dbReference type="EMBL" id="QCP33618.1"/>
    </source>
</evidence>